<dbReference type="PATRIC" id="fig|1886670.3.peg.2785"/>
<feature type="region of interest" description="Disordered" evidence="1">
    <location>
        <begin position="165"/>
        <end position="254"/>
    </location>
</feature>
<name>A0A1E3L2T4_9BACL</name>
<organism evidence="3 4">
    <name type="scientific">Paenibacillus nuruki</name>
    <dbReference type="NCBI Taxonomy" id="1886670"/>
    <lineage>
        <taxon>Bacteria</taxon>
        <taxon>Bacillati</taxon>
        <taxon>Bacillota</taxon>
        <taxon>Bacilli</taxon>
        <taxon>Bacillales</taxon>
        <taxon>Paenibacillaceae</taxon>
        <taxon>Paenibacillus</taxon>
    </lineage>
</organism>
<accession>A0A1E3L2T4</accession>
<reference evidence="3 4" key="1">
    <citation type="submission" date="2016-08" db="EMBL/GenBank/DDBJ databases">
        <title>Genome sequencing of Paenibacillus sp. TI45-13ar, isolated from Korean traditional nuruk.</title>
        <authorList>
            <person name="Kim S.-J."/>
        </authorList>
    </citation>
    <scope>NUCLEOTIDE SEQUENCE [LARGE SCALE GENOMIC DNA]</scope>
    <source>
        <strain evidence="3 4">TI45-13ar</strain>
    </source>
</reference>
<evidence type="ECO:0008006" key="5">
    <source>
        <dbReference type="Google" id="ProtNLM"/>
    </source>
</evidence>
<feature type="compositionally biased region" description="Low complexity" evidence="1">
    <location>
        <begin position="186"/>
        <end position="246"/>
    </location>
</feature>
<dbReference type="RefSeq" id="WP_069328145.1">
    <property type="nucleotide sequence ID" value="NZ_MDER01000045.1"/>
</dbReference>
<dbReference type="Proteomes" id="UP000094578">
    <property type="component" value="Unassembled WGS sequence"/>
</dbReference>
<sequence>MKQRASWLLKIAIMLALLTSLLSGCGNSKVEVNYPLESVSRDGDSTSYIYRAAGQTVPVVAEQLSDQRTPQEMSVQDPERMFLVYDNELIQVQQDPEKPEDTIIEVDSDKYVARNYDSSFLQGYLTASIISNLFNSFGGGYNYGGSYRGYTTYKTYKPTIQYKKPTTQDIKQAPPLTVNKSGSIFKRGTSSSSKRSKDSGSIFNRGSSSSNGSSGTINRGSRSDSSGGGFFSPSRSSKPKSSSGSGKIRKRSRR</sequence>
<evidence type="ECO:0000256" key="2">
    <source>
        <dbReference type="SAM" id="SignalP"/>
    </source>
</evidence>
<dbReference type="Pfam" id="PF14042">
    <property type="entry name" value="DUF4247"/>
    <property type="match status" value="1"/>
</dbReference>
<evidence type="ECO:0000313" key="3">
    <source>
        <dbReference type="EMBL" id="ODP27921.1"/>
    </source>
</evidence>
<dbReference type="AlphaFoldDB" id="A0A1E3L2T4"/>
<feature type="signal peptide" evidence="2">
    <location>
        <begin position="1"/>
        <end position="25"/>
    </location>
</feature>
<dbReference type="InterPro" id="IPR025341">
    <property type="entry name" value="DUF4247"/>
</dbReference>
<evidence type="ECO:0000256" key="1">
    <source>
        <dbReference type="SAM" id="MobiDB-lite"/>
    </source>
</evidence>
<dbReference type="STRING" id="1886670.PTI45_02740"/>
<feature type="chain" id="PRO_5038500869" description="DUF4247 domain-containing protein" evidence="2">
    <location>
        <begin position="26"/>
        <end position="254"/>
    </location>
</feature>
<proteinExistence type="predicted"/>
<dbReference type="PROSITE" id="PS51257">
    <property type="entry name" value="PROKAR_LIPOPROTEIN"/>
    <property type="match status" value="1"/>
</dbReference>
<dbReference type="EMBL" id="MDER01000045">
    <property type="protein sequence ID" value="ODP27921.1"/>
    <property type="molecule type" value="Genomic_DNA"/>
</dbReference>
<comment type="caution">
    <text evidence="3">The sequence shown here is derived from an EMBL/GenBank/DDBJ whole genome shotgun (WGS) entry which is preliminary data.</text>
</comment>
<protein>
    <recommendedName>
        <fullName evidence="5">DUF4247 domain-containing protein</fullName>
    </recommendedName>
</protein>
<keyword evidence="4" id="KW-1185">Reference proteome</keyword>
<gene>
    <name evidence="3" type="ORF">PTI45_02740</name>
</gene>
<evidence type="ECO:0000313" key="4">
    <source>
        <dbReference type="Proteomes" id="UP000094578"/>
    </source>
</evidence>
<keyword evidence="2" id="KW-0732">Signal</keyword>